<organism evidence="1 2">
    <name type="scientific">Microdochium trichocladiopsis</name>
    <dbReference type="NCBI Taxonomy" id="1682393"/>
    <lineage>
        <taxon>Eukaryota</taxon>
        <taxon>Fungi</taxon>
        <taxon>Dikarya</taxon>
        <taxon>Ascomycota</taxon>
        <taxon>Pezizomycotina</taxon>
        <taxon>Sordariomycetes</taxon>
        <taxon>Xylariomycetidae</taxon>
        <taxon>Xylariales</taxon>
        <taxon>Microdochiaceae</taxon>
        <taxon>Microdochium</taxon>
    </lineage>
</organism>
<sequence>MADINNHPDERQHTVAAPEPSRYQGVIRRDLFERLEWPLWEPISSVRVLDLPLGPGGTPAWVPLFNGDTSEGVHPLGLQPATNPPLSRLRVHLETITYHDWWQDAEMLDHIPKPLVMENTPDQGPITLAQFVREVVAYAESPAMLRAREALWFPQRSHKDRLFYADCYEEKEVNVNGLSEGEWWLIGITDIAGFTEETWSKELEEQARRVQSSRGD</sequence>
<dbReference type="GeneID" id="70190600"/>
<protein>
    <submittedName>
        <fullName evidence="1">Uncharacterized protein</fullName>
    </submittedName>
</protein>
<proteinExistence type="predicted"/>
<evidence type="ECO:0000313" key="2">
    <source>
        <dbReference type="Proteomes" id="UP000756346"/>
    </source>
</evidence>
<comment type="caution">
    <text evidence="1">The sequence shown here is derived from an EMBL/GenBank/DDBJ whole genome shotgun (WGS) entry which is preliminary data.</text>
</comment>
<name>A0A9P9BTJ0_9PEZI</name>
<gene>
    <name evidence="1" type="ORF">B0I36DRAFT_385233</name>
</gene>
<keyword evidence="2" id="KW-1185">Reference proteome</keyword>
<dbReference type="AlphaFoldDB" id="A0A9P9BTJ0"/>
<dbReference type="EMBL" id="JAGTJQ010000006">
    <property type="protein sequence ID" value="KAH7029906.1"/>
    <property type="molecule type" value="Genomic_DNA"/>
</dbReference>
<dbReference type="OrthoDB" id="3783451at2759"/>
<evidence type="ECO:0000313" key="1">
    <source>
        <dbReference type="EMBL" id="KAH7029906.1"/>
    </source>
</evidence>
<accession>A0A9P9BTJ0</accession>
<dbReference type="Proteomes" id="UP000756346">
    <property type="component" value="Unassembled WGS sequence"/>
</dbReference>
<reference evidence="1" key="1">
    <citation type="journal article" date="2021" name="Nat. Commun.">
        <title>Genetic determinants of endophytism in the Arabidopsis root mycobiome.</title>
        <authorList>
            <person name="Mesny F."/>
            <person name="Miyauchi S."/>
            <person name="Thiergart T."/>
            <person name="Pickel B."/>
            <person name="Atanasova L."/>
            <person name="Karlsson M."/>
            <person name="Huettel B."/>
            <person name="Barry K.W."/>
            <person name="Haridas S."/>
            <person name="Chen C."/>
            <person name="Bauer D."/>
            <person name="Andreopoulos W."/>
            <person name="Pangilinan J."/>
            <person name="LaButti K."/>
            <person name="Riley R."/>
            <person name="Lipzen A."/>
            <person name="Clum A."/>
            <person name="Drula E."/>
            <person name="Henrissat B."/>
            <person name="Kohler A."/>
            <person name="Grigoriev I.V."/>
            <person name="Martin F.M."/>
            <person name="Hacquard S."/>
        </authorList>
    </citation>
    <scope>NUCLEOTIDE SEQUENCE</scope>
    <source>
        <strain evidence="1">MPI-CAGE-CH-0230</strain>
    </source>
</reference>
<dbReference type="RefSeq" id="XP_046012194.1">
    <property type="nucleotide sequence ID" value="XM_046161054.1"/>
</dbReference>